<dbReference type="Pfam" id="PF03098">
    <property type="entry name" value="An_peroxidase"/>
    <property type="match status" value="1"/>
</dbReference>
<evidence type="ECO:0000313" key="2">
    <source>
        <dbReference type="EMBL" id="UYV64035.1"/>
    </source>
</evidence>
<dbReference type="Proteomes" id="UP001235939">
    <property type="component" value="Chromosome 02"/>
</dbReference>
<protein>
    <recommendedName>
        <fullName evidence="4">Prostaglandin-endoperoxide synthase</fullName>
    </recommendedName>
</protein>
<keyword evidence="1" id="KW-0575">Peroxidase</keyword>
<dbReference type="PANTHER" id="PTHR11475">
    <property type="entry name" value="OXIDASE/PEROXIDASE"/>
    <property type="match status" value="1"/>
</dbReference>
<sequence length="379" mass="43996">MISPRIIYSYIYPNILLLPNQESRYNFTSSFYSLSTCIYSHTHLTFSTQVFPLNCKSGKQSYREIYNPDVTSLWCRRIVIAVLQFITYDEYLPFIVGGEQMDCHNLRVYNSSRYTQYNNRIDASMASSFSTAAYRYGHSMVQTIIPMWQSNNRLLRNTFFQPFDLYQDILDDMIKGSSYSGIAELVDPHLVTDITEFLYRTPPTAPFGQDLASLNVNRGRDHGLQPYVKYLELCTYTRVTTFNQLYDFMPSENVRRLRNTYRLVTGFIILSPAMLRDVRDIDLFSGGLSEYPVRGGVVGPTFACIIARQFARLKHGDRFYFEHGGQTGSFTLSKYREFPTTLMVIPDQLAEIKKMTLSKIFCLVTNIDFIQKYSMERIN</sequence>
<dbReference type="SUPFAM" id="SSF48113">
    <property type="entry name" value="Heme-dependent peroxidases"/>
    <property type="match status" value="1"/>
</dbReference>
<evidence type="ECO:0000256" key="1">
    <source>
        <dbReference type="ARBA" id="ARBA00022559"/>
    </source>
</evidence>
<dbReference type="InterPro" id="IPR037120">
    <property type="entry name" value="Haem_peroxidase_sf_animal"/>
</dbReference>
<dbReference type="InterPro" id="IPR010255">
    <property type="entry name" value="Haem_peroxidase_sf"/>
</dbReference>
<dbReference type="Gene3D" id="1.10.640.10">
    <property type="entry name" value="Haem peroxidase domain superfamily, animal type"/>
    <property type="match status" value="1"/>
</dbReference>
<dbReference type="InterPro" id="IPR019791">
    <property type="entry name" value="Haem_peroxidase_animal"/>
</dbReference>
<keyword evidence="3" id="KW-1185">Reference proteome</keyword>
<evidence type="ECO:0008006" key="4">
    <source>
        <dbReference type="Google" id="ProtNLM"/>
    </source>
</evidence>
<name>A0ABY6K9V0_9ARAC</name>
<reference evidence="2 3" key="1">
    <citation type="submission" date="2022-01" db="EMBL/GenBank/DDBJ databases">
        <title>A chromosomal length assembly of Cordylochernes scorpioides.</title>
        <authorList>
            <person name="Zeh D."/>
            <person name="Zeh J."/>
        </authorList>
    </citation>
    <scope>NUCLEOTIDE SEQUENCE [LARGE SCALE GENOMIC DNA]</scope>
    <source>
        <strain evidence="2">IN4F17</strain>
        <tissue evidence="2">Whole Body</tissue>
    </source>
</reference>
<organism evidence="2 3">
    <name type="scientific">Cordylochernes scorpioides</name>
    <dbReference type="NCBI Taxonomy" id="51811"/>
    <lineage>
        <taxon>Eukaryota</taxon>
        <taxon>Metazoa</taxon>
        <taxon>Ecdysozoa</taxon>
        <taxon>Arthropoda</taxon>
        <taxon>Chelicerata</taxon>
        <taxon>Arachnida</taxon>
        <taxon>Pseudoscorpiones</taxon>
        <taxon>Cheliferoidea</taxon>
        <taxon>Chernetidae</taxon>
        <taxon>Cordylochernes</taxon>
    </lineage>
</organism>
<proteinExistence type="predicted"/>
<gene>
    <name evidence="2" type="ORF">LAZ67_2006372</name>
</gene>
<accession>A0ABY6K9V0</accession>
<dbReference type="EMBL" id="CP092864">
    <property type="protein sequence ID" value="UYV64035.1"/>
    <property type="molecule type" value="Genomic_DNA"/>
</dbReference>
<dbReference type="PRINTS" id="PR00457">
    <property type="entry name" value="ANPEROXIDASE"/>
</dbReference>
<dbReference type="PANTHER" id="PTHR11475:SF143">
    <property type="entry name" value="PUTATIVE-RELATED"/>
    <property type="match status" value="1"/>
</dbReference>
<evidence type="ECO:0000313" key="3">
    <source>
        <dbReference type="Proteomes" id="UP001235939"/>
    </source>
</evidence>
<dbReference type="PROSITE" id="PS50292">
    <property type="entry name" value="PEROXIDASE_3"/>
    <property type="match status" value="1"/>
</dbReference>
<keyword evidence="1" id="KW-0560">Oxidoreductase</keyword>